<proteinExistence type="predicted"/>
<organism evidence="3 4">
    <name type="scientific">Staphylotrichum tortipilum</name>
    <dbReference type="NCBI Taxonomy" id="2831512"/>
    <lineage>
        <taxon>Eukaryota</taxon>
        <taxon>Fungi</taxon>
        <taxon>Dikarya</taxon>
        <taxon>Ascomycota</taxon>
        <taxon>Pezizomycotina</taxon>
        <taxon>Sordariomycetes</taxon>
        <taxon>Sordariomycetidae</taxon>
        <taxon>Sordariales</taxon>
        <taxon>Chaetomiaceae</taxon>
        <taxon>Staphylotrichum</taxon>
    </lineage>
</organism>
<evidence type="ECO:0000256" key="1">
    <source>
        <dbReference type="SAM" id="MobiDB-lite"/>
    </source>
</evidence>
<keyword evidence="4" id="KW-1185">Reference proteome</keyword>
<name>A0AAN6MMB7_9PEZI</name>
<reference evidence="3" key="1">
    <citation type="journal article" date="2023" name="Mol. Phylogenet. Evol.">
        <title>Genome-scale phylogeny and comparative genomics of the fungal order Sordariales.</title>
        <authorList>
            <person name="Hensen N."/>
            <person name="Bonometti L."/>
            <person name="Westerberg I."/>
            <person name="Brannstrom I.O."/>
            <person name="Guillou S."/>
            <person name="Cros-Aarteil S."/>
            <person name="Calhoun S."/>
            <person name="Haridas S."/>
            <person name="Kuo A."/>
            <person name="Mondo S."/>
            <person name="Pangilinan J."/>
            <person name="Riley R."/>
            <person name="LaButti K."/>
            <person name="Andreopoulos B."/>
            <person name="Lipzen A."/>
            <person name="Chen C."/>
            <person name="Yan M."/>
            <person name="Daum C."/>
            <person name="Ng V."/>
            <person name="Clum A."/>
            <person name="Steindorff A."/>
            <person name="Ohm R.A."/>
            <person name="Martin F."/>
            <person name="Silar P."/>
            <person name="Natvig D.O."/>
            <person name="Lalanne C."/>
            <person name="Gautier V."/>
            <person name="Ament-Velasquez S.L."/>
            <person name="Kruys A."/>
            <person name="Hutchinson M.I."/>
            <person name="Powell A.J."/>
            <person name="Barry K."/>
            <person name="Miller A.N."/>
            <person name="Grigoriev I.V."/>
            <person name="Debuchy R."/>
            <person name="Gladieux P."/>
            <person name="Hiltunen Thoren M."/>
            <person name="Johannesson H."/>
        </authorList>
    </citation>
    <scope>NUCLEOTIDE SEQUENCE</scope>
    <source>
        <strain evidence="3">CBS 103.79</strain>
    </source>
</reference>
<dbReference type="EMBL" id="MU855441">
    <property type="protein sequence ID" value="KAK3903565.1"/>
    <property type="molecule type" value="Genomic_DNA"/>
</dbReference>
<feature type="region of interest" description="Disordered" evidence="1">
    <location>
        <begin position="136"/>
        <end position="173"/>
    </location>
</feature>
<evidence type="ECO:0000313" key="3">
    <source>
        <dbReference type="EMBL" id="KAK3903565.1"/>
    </source>
</evidence>
<dbReference type="AlphaFoldDB" id="A0AAN6MMB7"/>
<evidence type="ECO:0000256" key="2">
    <source>
        <dbReference type="SAM" id="SignalP"/>
    </source>
</evidence>
<reference evidence="3" key="2">
    <citation type="submission" date="2023-05" db="EMBL/GenBank/DDBJ databases">
        <authorList>
            <consortium name="Lawrence Berkeley National Laboratory"/>
            <person name="Steindorff A."/>
            <person name="Hensen N."/>
            <person name="Bonometti L."/>
            <person name="Westerberg I."/>
            <person name="Brannstrom I.O."/>
            <person name="Guillou S."/>
            <person name="Cros-Aarteil S."/>
            <person name="Calhoun S."/>
            <person name="Haridas S."/>
            <person name="Kuo A."/>
            <person name="Mondo S."/>
            <person name="Pangilinan J."/>
            <person name="Riley R."/>
            <person name="Labutti K."/>
            <person name="Andreopoulos B."/>
            <person name="Lipzen A."/>
            <person name="Chen C."/>
            <person name="Yanf M."/>
            <person name="Daum C."/>
            <person name="Ng V."/>
            <person name="Clum A."/>
            <person name="Ohm R."/>
            <person name="Martin F."/>
            <person name="Silar P."/>
            <person name="Natvig D."/>
            <person name="Lalanne C."/>
            <person name="Gautier V."/>
            <person name="Ament-Velasquez S.L."/>
            <person name="Kruys A."/>
            <person name="Hutchinson M.I."/>
            <person name="Powell A.J."/>
            <person name="Barry K."/>
            <person name="Miller A.N."/>
            <person name="Grigoriev I.V."/>
            <person name="Debuchy R."/>
            <person name="Gladieux P."/>
            <person name="Thoren M.H."/>
            <person name="Johannesson H."/>
        </authorList>
    </citation>
    <scope>NUCLEOTIDE SEQUENCE</scope>
    <source>
        <strain evidence="3">CBS 103.79</strain>
    </source>
</reference>
<evidence type="ECO:0008006" key="5">
    <source>
        <dbReference type="Google" id="ProtNLM"/>
    </source>
</evidence>
<feature type="chain" id="PRO_5042859236" description="Infection structure specific protein" evidence="2">
    <location>
        <begin position="20"/>
        <end position="197"/>
    </location>
</feature>
<sequence>MRSPAILLPALAATAAANAVLIPAHVPANAAAIQARQTNEAEANKCLDKFMSVYASQPTGAPEFVAYQQSHPLTDFCHYSVPASLDAAFTEYGSMVKTWVDANIKQISSLVSDCPIYSGLTSSPSCWLTTAKATPTPSAGSGGAGAASNATTTRSGGAASSSTGAPTPTGNAATRETGAMLAAAIAAVGVLGAVAAL</sequence>
<evidence type="ECO:0000313" key="4">
    <source>
        <dbReference type="Proteomes" id="UP001303889"/>
    </source>
</evidence>
<protein>
    <recommendedName>
        <fullName evidence="5">Infection structure specific protein</fullName>
    </recommendedName>
</protein>
<gene>
    <name evidence="3" type="ORF">C8A05DRAFT_14483</name>
</gene>
<accession>A0AAN6MMB7</accession>
<dbReference type="Proteomes" id="UP001303889">
    <property type="component" value="Unassembled WGS sequence"/>
</dbReference>
<feature type="signal peptide" evidence="2">
    <location>
        <begin position="1"/>
        <end position="19"/>
    </location>
</feature>
<feature type="compositionally biased region" description="Low complexity" evidence="1">
    <location>
        <begin position="146"/>
        <end position="173"/>
    </location>
</feature>
<keyword evidence="2" id="KW-0732">Signal</keyword>
<comment type="caution">
    <text evidence="3">The sequence shown here is derived from an EMBL/GenBank/DDBJ whole genome shotgun (WGS) entry which is preliminary data.</text>
</comment>